<feature type="transmembrane region" description="Helical" evidence="6">
    <location>
        <begin position="715"/>
        <end position="736"/>
    </location>
</feature>
<feature type="transmembrane region" description="Helical" evidence="6">
    <location>
        <begin position="413"/>
        <end position="435"/>
    </location>
</feature>
<organism evidence="8 9">
    <name type="scientific">Blastomonas aquatica</name>
    <dbReference type="NCBI Taxonomy" id="1510276"/>
    <lineage>
        <taxon>Bacteria</taxon>
        <taxon>Pseudomonadati</taxon>
        <taxon>Pseudomonadota</taxon>
        <taxon>Alphaproteobacteria</taxon>
        <taxon>Sphingomonadales</taxon>
        <taxon>Sphingomonadaceae</taxon>
        <taxon>Blastomonas</taxon>
    </lineage>
</organism>
<feature type="transmembrane region" description="Helical" evidence="6">
    <location>
        <begin position="748"/>
        <end position="770"/>
    </location>
</feature>
<keyword evidence="5 6" id="KW-0472">Membrane</keyword>
<gene>
    <name evidence="8" type="ORF">GCM10010833_28820</name>
</gene>
<protein>
    <recommendedName>
        <fullName evidence="7">Membrane transport protein MMPL domain-containing protein</fullName>
    </recommendedName>
</protein>
<feature type="transmembrane region" description="Helical" evidence="6">
    <location>
        <begin position="238"/>
        <end position="257"/>
    </location>
</feature>
<dbReference type="PANTHER" id="PTHR33406:SF12">
    <property type="entry name" value="BLR2997 PROTEIN"/>
    <property type="match status" value="1"/>
</dbReference>
<accession>A0ABQ1JQN0</accession>
<evidence type="ECO:0000313" key="8">
    <source>
        <dbReference type="EMBL" id="GGB71867.1"/>
    </source>
</evidence>
<proteinExistence type="predicted"/>
<dbReference type="PANTHER" id="PTHR33406">
    <property type="entry name" value="MEMBRANE PROTEIN MJ1562-RELATED"/>
    <property type="match status" value="1"/>
</dbReference>
<reference evidence="9" key="1">
    <citation type="journal article" date="2019" name="Int. J. Syst. Evol. Microbiol.">
        <title>The Global Catalogue of Microorganisms (GCM) 10K type strain sequencing project: providing services to taxonomists for standard genome sequencing and annotation.</title>
        <authorList>
            <consortium name="The Broad Institute Genomics Platform"/>
            <consortium name="The Broad Institute Genome Sequencing Center for Infectious Disease"/>
            <person name="Wu L."/>
            <person name="Ma J."/>
        </authorList>
    </citation>
    <scope>NUCLEOTIDE SEQUENCE [LARGE SCALE GENOMIC DNA]</scope>
    <source>
        <strain evidence="9">CGMCC 1.12851</strain>
    </source>
</reference>
<evidence type="ECO:0000256" key="6">
    <source>
        <dbReference type="SAM" id="Phobius"/>
    </source>
</evidence>
<evidence type="ECO:0000256" key="3">
    <source>
        <dbReference type="ARBA" id="ARBA00022692"/>
    </source>
</evidence>
<keyword evidence="9" id="KW-1185">Reference proteome</keyword>
<feature type="transmembrane region" description="Helical" evidence="6">
    <location>
        <begin position="647"/>
        <end position="667"/>
    </location>
</feature>
<sequence length="790" mass="83836">MIMDRIACVIVARAHWLAAFGLVLALLLAGGLGRLSLDNSQRAFFPQGDEIIERTDWLAERMGNGKDAMILIYVPAEADVLSPFSLSQLRTVADEARALPYVIDTSSFFDAQKLAVVPESGSARDRLVALPFLQGADLFSDAGLAALKRDLVAAPTVLGRSLGRDFKSAAITLQVELDNPGEDDGLTRRERIDALKTAVDRLEAVVVEAEPGARVMLVGSGLFEHVSTEVLKYDVRRLFPMFGAFFVLTLLACYRSILFAAGSAVLIGLVVAATAGTMAWAGVSLSTVSVSGLLLVGTLAVADIIHIANGYFLNRSAPSNAAALEAAIRAYFLPVLATSLTTALGAAAMFMTPARPIAILAAVILVGVGLALLLTLMLLPAMLLACPRQDLPIHDRIVAGILRASRAARARRAWSLGVTGVVTIAAIFGIAQLVVNDDLAGWFDESTEFRQGMDLLDTQYLSLRTITLAVQVKDADRDALLNANDRIDPGYFGDLQRRLSAGTEGDWLSVVTAQQSWRVRLAERSEPNGFRPDPAMLSPDLGKPSSSVLADSGLLTQLEPGVADWSVSYFDATDPTTFGLLEQATRIEDLATAQGDAARAPSLQGVPYAFARTSAANFVGISIGSLGAMALVTLSMLLVFRSLGLALIAIIPNILPLLITYGAWGAVSGQLNMAAVGVFSIAYGIVVDDTIHLIIAYRNRRRAGLNHAEAIDKAIVSSGSAVLVTTVLLSCGFLLLSLSDFNLTAQKAGMTGCAIITALAFDLLVLPILLQWSGKRTQRMGGNGGEAQFQ</sequence>
<dbReference type="SUPFAM" id="SSF82866">
    <property type="entry name" value="Multidrug efflux transporter AcrB transmembrane domain"/>
    <property type="match status" value="2"/>
</dbReference>
<evidence type="ECO:0000256" key="4">
    <source>
        <dbReference type="ARBA" id="ARBA00022989"/>
    </source>
</evidence>
<dbReference type="Pfam" id="PF03176">
    <property type="entry name" value="MMPL"/>
    <property type="match status" value="2"/>
</dbReference>
<evidence type="ECO:0000259" key="7">
    <source>
        <dbReference type="Pfam" id="PF03176"/>
    </source>
</evidence>
<evidence type="ECO:0000256" key="5">
    <source>
        <dbReference type="ARBA" id="ARBA00023136"/>
    </source>
</evidence>
<feature type="transmembrane region" description="Helical" evidence="6">
    <location>
        <begin position="330"/>
        <end position="351"/>
    </location>
</feature>
<feature type="transmembrane region" description="Helical" evidence="6">
    <location>
        <begin position="618"/>
        <end position="640"/>
    </location>
</feature>
<evidence type="ECO:0000313" key="9">
    <source>
        <dbReference type="Proteomes" id="UP000614261"/>
    </source>
</evidence>
<feature type="transmembrane region" description="Helical" evidence="6">
    <location>
        <begin position="673"/>
        <end position="695"/>
    </location>
</feature>
<comment type="subcellular location">
    <subcellularLocation>
        <location evidence="1">Cell membrane</location>
        <topology evidence="1">Multi-pass membrane protein</topology>
    </subcellularLocation>
</comment>
<dbReference type="InterPro" id="IPR004869">
    <property type="entry name" value="MMPL_dom"/>
</dbReference>
<feature type="transmembrane region" description="Helical" evidence="6">
    <location>
        <begin position="264"/>
        <end position="283"/>
    </location>
</feature>
<feature type="domain" description="Membrane transport protein MMPL" evidence="7">
    <location>
        <begin position="152"/>
        <end position="400"/>
    </location>
</feature>
<name>A0ABQ1JQN0_9SPHN</name>
<keyword evidence="3 6" id="KW-0812">Transmembrane</keyword>
<feature type="domain" description="Membrane transport protein MMPL" evidence="7">
    <location>
        <begin position="583"/>
        <end position="776"/>
    </location>
</feature>
<feature type="transmembrane region" description="Helical" evidence="6">
    <location>
        <begin position="289"/>
        <end position="309"/>
    </location>
</feature>
<dbReference type="RefSeq" id="WP_188515131.1">
    <property type="nucleotide sequence ID" value="NZ_JBHRVH010000001.1"/>
</dbReference>
<feature type="transmembrane region" description="Helical" evidence="6">
    <location>
        <begin position="357"/>
        <end position="379"/>
    </location>
</feature>
<comment type="caution">
    <text evidence="8">The sequence shown here is derived from an EMBL/GenBank/DDBJ whole genome shotgun (WGS) entry which is preliminary data.</text>
</comment>
<keyword evidence="2" id="KW-1003">Cell membrane</keyword>
<dbReference type="Gene3D" id="1.20.1640.10">
    <property type="entry name" value="Multidrug efflux transporter AcrB transmembrane domain"/>
    <property type="match status" value="2"/>
</dbReference>
<dbReference type="Proteomes" id="UP000614261">
    <property type="component" value="Unassembled WGS sequence"/>
</dbReference>
<evidence type="ECO:0000256" key="1">
    <source>
        <dbReference type="ARBA" id="ARBA00004651"/>
    </source>
</evidence>
<evidence type="ECO:0000256" key="2">
    <source>
        <dbReference type="ARBA" id="ARBA00022475"/>
    </source>
</evidence>
<dbReference type="EMBL" id="BMGD01000005">
    <property type="protein sequence ID" value="GGB71867.1"/>
    <property type="molecule type" value="Genomic_DNA"/>
</dbReference>
<dbReference type="InterPro" id="IPR050545">
    <property type="entry name" value="Mycobact_MmpL"/>
</dbReference>
<keyword evidence="4 6" id="KW-1133">Transmembrane helix</keyword>